<dbReference type="PANTHER" id="PTHR42928:SF5">
    <property type="entry name" value="BLR1237 PROTEIN"/>
    <property type="match status" value="1"/>
</dbReference>
<dbReference type="RefSeq" id="WP_094803644.1">
    <property type="nucleotide sequence ID" value="NZ_NEVP01000012.1"/>
</dbReference>
<evidence type="ECO:0000313" key="4">
    <source>
        <dbReference type="Proteomes" id="UP000216913"/>
    </source>
</evidence>
<accession>A0A261T851</accession>
<dbReference type="SUPFAM" id="SSF53850">
    <property type="entry name" value="Periplasmic binding protein-like II"/>
    <property type="match status" value="1"/>
</dbReference>
<dbReference type="PANTHER" id="PTHR42928">
    <property type="entry name" value="TRICARBOXYLATE-BINDING PROTEIN"/>
    <property type="match status" value="1"/>
</dbReference>
<dbReference type="Proteomes" id="UP000216913">
    <property type="component" value="Unassembled WGS sequence"/>
</dbReference>
<keyword evidence="4" id="KW-1185">Reference proteome</keyword>
<keyword evidence="2" id="KW-0732">Signal</keyword>
<evidence type="ECO:0000313" key="3">
    <source>
        <dbReference type="EMBL" id="OZI45786.1"/>
    </source>
</evidence>
<evidence type="ECO:0000256" key="1">
    <source>
        <dbReference type="ARBA" id="ARBA00006987"/>
    </source>
</evidence>
<protein>
    <submittedName>
        <fullName evidence="3">Twin-arginine translocation pathway signal protein</fullName>
    </submittedName>
</protein>
<dbReference type="Gene3D" id="3.40.190.150">
    <property type="entry name" value="Bordetella uptake gene, domain 1"/>
    <property type="match status" value="1"/>
</dbReference>
<sequence length="329" mass="34367">MNRPLPQRGAALAALALTACVALAGPTAHAQGPAVPKQITMVVPFPPGGSNDVFARVVAEGLGSKLNTTVVVENRPGAGGAIGSEFVARAPADGSVLMLSSSTLTTNAAVQPHLKYQVPQSFAPVAALADSPMAVVVAADSPHRSLKDLLDAARKEPGKLNYGSAGLGSVNQMASEMLAGAAGVQFTHVPYKGMSPAMNDLAGGRVDFVIASFTSVSAMLRGQRIRVLAVTSPKRSPFYPDLPTVAETVPDYAVQLWWGVLAPAQTPPALLEVYNQAVRSVTSGPKLKQMFAEESAVALDYDVARFTQLVASDARKWTVLARERNITAQ</sequence>
<name>A0A261T851_9BORD</name>
<evidence type="ECO:0000256" key="2">
    <source>
        <dbReference type="SAM" id="SignalP"/>
    </source>
</evidence>
<dbReference type="Pfam" id="PF03401">
    <property type="entry name" value="TctC"/>
    <property type="match status" value="1"/>
</dbReference>
<dbReference type="PROSITE" id="PS51257">
    <property type="entry name" value="PROKAR_LIPOPROTEIN"/>
    <property type="match status" value="1"/>
</dbReference>
<comment type="caution">
    <text evidence="3">The sequence shown here is derived from an EMBL/GenBank/DDBJ whole genome shotgun (WGS) entry which is preliminary data.</text>
</comment>
<dbReference type="AlphaFoldDB" id="A0A261T851"/>
<dbReference type="OrthoDB" id="8678477at2"/>
<reference evidence="3 4" key="1">
    <citation type="submission" date="2017-05" db="EMBL/GenBank/DDBJ databases">
        <title>Complete and WGS of Bordetella genogroups.</title>
        <authorList>
            <person name="Spilker T."/>
            <person name="LiPuma J."/>
        </authorList>
    </citation>
    <scope>NUCLEOTIDE SEQUENCE [LARGE SCALE GENOMIC DNA]</scope>
    <source>
        <strain evidence="3 4">AU10456</strain>
    </source>
</reference>
<feature type="signal peptide" evidence="2">
    <location>
        <begin position="1"/>
        <end position="24"/>
    </location>
</feature>
<dbReference type="PIRSF" id="PIRSF017082">
    <property type="entry name" value="YflP"/>
    <property type="match status" value="1"/>
</dbReference>
<dbReference type="Gene3D" id="3.40.190.10">
    <property type="entry name" value="Periplasmic binding protein-like II"/>
    <property type="match status" value="1"/>
</dbReference>
<dbReference type="CDD" id="cd13578">
    <property type="entry name" value="PBP2_Bug27"/>
    <property type="match status" value="1"/>
</dbReference>
<proteinExistence type="inferred from homology"/>
<gene>
    <name evidence="3" type="ORF">CAL25_21420</name>
</gene>
<dbReference type="InterPro" id="IPR005064">
    <property type="entry name" value="BUG"/>
</dbReference>
<organism evidence="3 4">
    <name type="scientific">Bordetella genomosp. 5</name>
    <dbReference type="NCBI Taxonomy" id="1395608"/>
    <lineage>
        <taxon>Bacteria</taxon>
        <taxon>Pseudomonadati</taxon>
        <taxon>Pseudomonadota</taxon>
        <taxon>Betaproteobacteria</taxon>
        <taxon>Burkholderiales</taxon>
        <taxon>Alcaligenaceae</taxon>
        <taxon>Bordetella</taxon>
    </lineage>
</organism>
<dbReference type="InterPro" id="IPR042100">
    <property type="entry name" value="Bug_dom1"/>
</dbReference>
<dbReference type="EMBL" id="NEVP01000012">
    <property type="protein sequence ID" value="OZI45786.1"/>
    <property type="molecule type" value="Genomic_DNA"/>
</dbReference>
<feature type="chain" id="PRO_5012153181" evidence="2">
    <location>
        <begin position="25"/>
        <end position="329"/>
    </location>
</feature>
<comment type="similarity">
    <text evidence="1">Belongs to the UPF0065 (bug) family.</text>
</comment>